<dbReference type="EMBL" id="JADGJH010000084">
    <property type="protein sequence ID" value="KAJ3138825.1"/>
    <property type="molecule type" value="Genomic_DNA"/>
</dbReference>
<dbReference type="PROSITE" id="PS50082">
    <property type="entry name" value="WD_REPEATS_2"/>
    <property type="match status" value="1"/>
</dbReference>
<dbReference type="PANTHER" id="PTHR32215">
    <property type="entry name" value="CILIA- AND FLAGELLA-ASSOCIATED PROTEIN 57"/>
    <property type="match status" value="1"/>
</dbReference>
<keyword evidence="4" id="KW-0969">Cilium</keyword>
<reference evidence="4" key="1">
    <citation type="submission" date="2020-05" db="EMBL/GenBank/DDBJ databases">
        <title>Phylogenomic resolution of chytrid fungi.</title>
        <authorList>
            <person name="Stajich J.E."/>
            <person name="Amses K."/>
            <person name="Simmons R."/>
            <person name="Seto K."/>
            <person name="Myers J."/>
            <person name="Bonds A."/>
            <person name="Quandt C.A."/>
            <person name="Barry K."/>
            <person name="Liu P."/>
            <person name="Grigoriev I."/>
            <person name="Longcore J.E."/>
            <person name="James T.Y."/>
        </authorList>
    </citation>
    <scope>NUCLEOTIDE SEQUENCE</scope>
    <source>
        <strain evidence="4">JEL0513</strain>
    </source>
</reference>
<dbReference type="InterPro" id="IPR036322">
    <property type="entry name" value="WD40_repeat_dom_sf"/>
</dbReference>
<dbReference type="SMART" id="SM00320">
    <property type="entry name" value="WD40"/>
    <property type="match status" value="6"/>
</dbReference>
<keyword evidence="4" id="KW-0966">Cell projection</keyword>
<feature type="repeat" description="WD" evidence="1">
    <location>
        <begin position="333"/>
        <end position="366"/>
    </location>
</feature>
<dbReference type="Proteomes" id="UP001211907">
    <property type="component" value="Unassembled WGS sequence"/>
</dbReference>
<gene>
    <name evidence="4" type="primary">WDR65_3</name>
    <name evidence="4" type="ORF">HK100_012154</name>
</gene>
<feature type="coiled-coil region" evidence="2">
    <location>
        <begin position="508"/>
        <end position="561"/>
    </location>
</feature>
<proteinExistence type="predicted"/>
<feature type="coiled-coil region" evidence="2">
    <location>
        <begin position="766"/>
        <end position="849"/>
    </location>
</feature>
<comment type="caution">
    <text evidence="4">The sequence shown here is derived from an EMBL/GenBank/DDBJ whole genome shotgun (WGS) entry which is preliminary data.</text>
</comment>
<evidence type="ECO:0000313" key="5">
    <source>
        <dbReference type="Proteomes" id="UP001211907"/>
    </source>
</evidence>
<dbReference type="InterPro" id="IPR052993">
    <property type="entry name" value="CFA-57"/>
</dbReference>
<name>A0AAD5TEA6_9FUNG</name>
<dbReference type="InterPro" id="IPR001680">
    <property type="entry name" value="WD40_rpt"/>
</dbReference>
<evidence type="ECO:0000256" key="3">
    <source>
        <dbReference type="SAM" id="MobiDB-lite"/>
    </source>
</evidence>
<evidence type="ECO:0000256" key="1">
    <source>
        <dbReference type="PROSITE-ProRule" id="PRU00221"/>
    </source>
</evidence>
<dbReference type="PROSITE" id="PS50294">
    <property type="entry name" value="WD_REPEATS_REGION"/>
    <property type="match status" value="1"/>
</dbReference>
<dbReference type="InterPro" id="IPR015943">
    <property type="entry name" value="WD40/YVTN_repeat-like_dom_sf"/>
</dbReference>
<keyword evidence="1" id="KW-0853">WD repeat</keyword>
<dbReference type="AlphaFoldDB" id="A0AAD5TEA6"/>
<dbReference type="Pfam" id="PF00400">
    <property type="entry name" value="WD40"/>
    <property type="match status" value="3"/>
</dbReference>
<keyword evidence="2" id="KW-0175">Coiled coil</keyword>
<dbReference type="SUPFAM" id="SSF50978">
    <property type="entry name" value="WD40 repeat-like"/>
    <property type="match status" value="2"/>
</dbReference>
<keyword evidence="5" id="KW-1185">Reference proteome</keyword>
<sequence length="1048" mass="118862">MPEGISAKEFISVSFANDGKNIVAQSGGPEWCLYHWMWEKTKLLGTIKSTNNSSADNLLCHCWITETRVIAGTEDSKLLVFDSGDLVLEISYVLPSPNVLKPPAIQTITAFATGFMAGTSTGYCVLFEKTDDAFLYKKNKEFLMDSGVSNGGGGGGVSGGSNGGSGVKCIAVNPTDDVAVCTMTDSQIYIVPLDADSSKGEEIKCERLTQPFHHGHIVGMDTCSRKPLIATCGNDKSIRIWNYLENTLEVIKYFEDEPLSIALHPSGLYVLVGFGDCLKLINVLIDDIRPFWESNIRGCRECRFSNGGQYFASVYGSTIGIHRTWSFETVGYLKGHQGKVKSICWSPDDSRLTSCGLDGLVFDWNIAGMKKEGEFFSFNALFTSACFASDSKSIYAAASDGTIKVIFDSALLNEIPGKIGYASTTGKGSVRVFKSLLGADPNGQDYFETSCHSSAITRMRTSFDDSFLFTSGEDGCLWVYKIIEKGGVAKRDKDWTYSDEILVTKSDLKDKHRTMLELRQRVEALKADNETQLKLKDLTYAEKLKDLTDKYTAEIESLKQLTAVLSHDRKTNEDRHIAELDSMRVTNRNEIKDLDNSFKTKMSAESEKHKELMARMLQLKSAWERQMSDMESFHSTRVTEMSDYYRKKIQERQDDILKLKTQFAQQQGEFVAHLGEIETDAETEILQIAFSFETKLKSERESLSTIKMENVNMRAKFEKLTKEIEENKNALNKMFLEERRLLGIIKGLEKDIIGVKREMQERDDTIQDKEKRIYDLKKKNQELEKFKFVLDYKIAELKKQVEPRENDILLLSKQIKDMDEELHQYQKTHDVLDAQIQDLLLKLRATQKEALDEGEQVRDMKTVIHRIQNDTRNLWSLVNNVADLKRNLVATFHKFSEVSEEPAPPCDTVVISKQNTNKDENNSGGGAAEALEEELEEARQREHFERTVATLRHKLHKSEDTRYNENLKIMNENVILLNEINVLRKDYHASKMRMQKLIGTVEQYSAKYESPPLVRDILDQFQDRQQALVLLKTGVTKPLALPALHNKK</sequence>
<evidence type="ECO:0000256" key="2">
    <source>
        <dbReference type="SAM" id="Coils"/>
    </source>
</evidence>
<feature type="region of interest" description="Disordered" evidence="3">
    <location>
        <begin position="914"/>
        <end position="933"/>
    </location>
</feature>
<keyword evidence="4" id="KW-0282">Flagellum</keyword>
<evidence type="ECO:0000313" key="4">
    <source>
        <dbReference type="EMBL" id="KAJ3138825.1"/>
    </source>
</evidence>
<dbReference type="Gene3D" id="2.130.10.10">
    <property type="entry name" value="YVTN repeat-like/Quinoprotein amine dehydrogenase"/>
    <property type="match status" value="1"/>
</dbReference>
<protein>
    <submittedName>
        <fullName evidence="4">Cilia- and flagella-associated protein 57</fullName>
    </submittedName>
</protein>
<organism evidence="4 5">
    <name type="scientific">Physocladia obscura</name>
    <dbReference type="NCBI Taxonomy" id="109957"/>
    <lineage>
        <taxon>Eukaryota</taxon>
        <taxon>Fungi</taxon>
        <taxon>Fungi incertae sedis</taxon>
        <taxon>Chytridiomycota</taxon>
        <taxon>Chytridiomycota incertae sedis</taxon>
        <taxon>Chytridiomycetes</taxon>
        <taxon>Chytridiales</taxon>
        <taxon>Chytriomycetaceae</taxon>
        <taxon>Physocladia</taxon>
    </lineage>
</organism>
<dbReference type="PANTHER" id="PTHR32215:SF0">
    <property type="entry name" value="CILIA- AND FLAGELLA-ASSOCIATED PROTEIN 57"/>
    <property type="match status" value="1"/>
</dbReference>
<feature type="coiled-coil region" evidence="2">
    <location>
        <begin position="710"/>
        <end position="737"/>
    </location>
</feature>
<accession>A0AAD5TEA6</accession>